<accession>A0A7H9HVT2</accession>
<dbReference type="OrthoDB" id="2135762at2759"/>
<keyword evidence="2" id="KW-1185">Reference proteome</keyword>
<gene>
    <name evidence="1" type="ORF">HG537_0F01440</name>
</gene>
<dbReference type="PANTHER" id="PTHR31749:SF3">
    <property type="entry name" value="KINETOCHORE-ASSOCIATED PROTEIN NSL1 HOMOLOG"/>
    <property type="match status" value="1"/>
</dbReference>
<protein>
    <submittedName>
        <fullName evidence="1">Uncharacterized protein</fullName>
    </submittedName>
</protein>
<proteinExistence type="predicted"/>
<dbReference type="EMBL" id="CP059272">
    <property type="protein sequence ID" value="QLQ81383.1"/>
    <property type="molecule type" value="Genomic_DNA"/>
</dbReference>
<organism evidence="1 2">
    <name type="scientific">Torulaspora globosa</name>
    <dbReference type="NCBI Taxonomy" id="48254"/>
    <lineage>
        <taxon>Eukaryota</taxon>
        <taxon>Fungi</taxon>
        <taxon>Dikarya</taxon>
        <taxon>Ascomycota</taxon>
        <taxon>Saccharomycotina</taxon>
        <taxon>Saccharomycetes</taxon>
        <taxon>Saccharomycetales</taxon>
        <taxon>Saccharomycetaceae</taxon>
        <taxon>Torulaspora</taxon>
    </lineage>
</organism>
<dbReference type="GO" id="GO:0000444">
    <property type="term" value="C:MIS12/MIND type complex"/>
    <property type="evidence" value="ECO:0007669"/>
    <property type="project" value="TreeGrafter"/>
</dbReference>
<sequence>MPKVDVTVEQLRSIYGQLYDALDEKMSLHLPTEATEGKDHVRREVGLQLQEFLSEVMEMASSSVRVVNSDDSSGKVSMSELISKSQEKYVEPFDLELNEKVRQAYQEWEDQTVQVALLRRNAPQQVNEAYAGARDVFLSRLDAKIEQLQTEDHAGVVPDQEQQFDPLYWEKTTKQYEQSLLTLRDAQARIPQTRSDMTKMKNLVSYLEDQLE</sequence>
<reference evidence="1 2" key="1">
    <citation type="submission" date="2020-06" db="EMBL/GenBank/DDBJ databases">
        <title>The yeast mating-type switching endonuclease HO is a domesticated member of an unorthodox homing genetic element family.</title>
        <authorList>
            <person name="Coughlan A.Y."/>
            <person name="Lombardi L."/>
            <person name="Braun-Galleani S."/>
            <person name="Martos A.R."/>
            <person name="Galeote V."/>
            <person name="Bigey F."/>
            <person name="Dequin S."/>
            <person name="Byrne K.P."/>
            <person name="Wolfe K.H."/>
        </authorList>
    </citation>
    <scope>NUCLEOTIDE SEQUENCE [LARGE SCALE GENOMIC DNA]</scope>
    <source>
        <strain evidence="1 2">CBS2947</strain>
    </source>
</reference>
<evidence type="ECO:0000313" key="1">
    <source>
        <dbReference type="EMBL" id="QLQ81383.1"/>
    </source>
</evidence>
<dbReference type="GO" id="GO:0000070">
    <property type="term" value="P:mitotic sister chromatid segregation"/>
    <property type="evidence" value="ECO:0007669"/>
    <property type="project" value="InterPro"/>
</dbReference>
<evidence type="ECO:0000313" key="2">
    <source>
        <dbReference type="Proteomes" id="UP000510647"/>
    </source>
</evidence>
<dbReference type="InterPro" id="IPR013950">
    <property type="entry name" value="Mis14/Nsl1"/>
</dbReference>
<dbReference type="Pfam" id="PF08641">
    <property type="entry name" value="Mis14"/>
    <property type="match status" value="1"/>
</dbReference>
<dbReference type="AlphaFoldDB" id="A0A7H9HVT2"/>
<name>A0A7H9HVT2_9SACH</name>
<dbReference type="PANTHER" id="PTHR31749">
    <property type="entry name" value="KINETOCHORE-ASSOCIATED PROTEIN NSL1 HOMOLOG"/>
    <property type="match status" value="1"/>
</dbReference>
<dbReference type="Proteomes" id="UP000510647">
    <property type="component" value="Chromosome 6"/>
</dbReference>